<evidence type="ECO:0000313" key="1">
    <source>
        <dbReference type="EMBL" id="CDT06896.1"/>
    </source>
</evidence>
<organism evidence="2 4">
    <name type="scientific">Vibrio crassostreae</name>
    <dbReference type="NCBI Taxonomy" id="246167"/>
    <lineage>
        <taxon>Bacteria</taxon>
        <taxon>Pseudomonadati</taxon>
        <taxon>Pseudomonadota</taxon>
        <taxon>Gammaproteobacteria</taxon>
        <taxon>Vibrionales</taxon>
        <taxon>Vibrionaceae</taxon>
        <taxon>Vibrio</taxon>
    </lineage>
</organism>
<dbReference type="AlphaFoldDB" id="A0A822N662"/>
<dbReference type="Proteomes" id="UP000049495">
    <property type="component" value="Unassembled WGS sequence"/>
</dbReference>
<accession>A0A822N662</accession>
<reference evidence="4" key="2">
    <citation type="submission" date="2014-06" db="EMBL/GenBank/DDBJ databases">
        <authorList>
            <person name="Le Roux Frederique"/>
        </authorList>
    </citation>
    <scope>NUCLEOTIDE SEQUENCE [LARGE SCALE GENOMIC DNA]</scope>
    <source>
        <strain evidence="4">J5-5</strain>
    </source>
</reference>
<dbReference type="Proteomes" id="UP000049077">
    <property type="component" value="Unassembled WGS sequence"/>
</dbReference>
<evidence type="ECO:0000313" key="3">
    <source>
        <dbReference type="Proteomes" id="UP000049077"/>
    </source>
</evidence>
<keyword evidence="3" id="KW-1185">Reference proteome</keyword>
<name>A0A822N662_9VIBR</name>
<protein>
    <submittedName>
        <fullName evidence="2">Uncharacterized protein</fullName>
    </submittedName>
</protein>
<sequence length="48" mass="5335">MYTNRSHIDKSDINAKCINKTNAKENAPTITDQGVSSNSLERTFLYSG</sequence>
<reference evidence="2 3" key="1">
    <citation type="submission" date="2014-06" db="EMBL/GenBank/DDBJ databases">
        <authorList>
            <person name="Le Roux F."/>
        </authorList>
    </citation>
    <scope>NUCLEOTIDE SEQUENCE</scope>
    <source>
        <strain evidence="1 3">J5-4</strain>
        <strain evidence="2">J5-5</strain>
    </source>
</reference>
<dbReference type="EMBL" id="CCJV01000137">
    <property type="protein sequence ID" value="CDT60089.1"/>
    <property type="molecule type" value="Genomic_DNA"/>
</dbReference>
<proteinExistence type="predicted"/>
<comment type="caution">
    <text evidence="2">The sequence shown here is derived from an EMBL/GenBank/DDBJ whole genome shotgun (WGS) entry which is preliminary data.</text>
</comment>
<evidence type="ECO:0000313" key="2">
    <source>
        <dbReference type="EMBL" id="CDT60089.1"/>
    </source>
</evidence>
<gene>
    <name evidence="1" type="ORF">VCR4J5_1470172</name>
    <name evidence="2" type="ORF">VCR5J5_730031</name>
</gene>
<evidence type="ECO:0000313" key="4">
    <source>
        <dbReference type="Proteomes" id="UP000049495"/>
    </source>
</evidence>
<dbReference type="EMBL" id="CCJX01000054">
    <property type="protein sequence ID" value="CDT06896.1"/>
    <property type="molecule type" value="Genomic_DNA"/>
</dbReference>